<reference evidence="2 3" key="1">
    <citation type="submission" date="2014-12" db="EMBL/GenBank/DDBJ databases">
        <title>Draft genome sequences of 10 type strains of Lactococcus.</title>
        <authorList>
            <person name="Sun Z."/>
            <person name="Zhong Z."/>
            <person name="Liu W."/>
            <person name="Zhang W."/>
            <person name="Zhang H."/>
        </authorList>
    </citation>
    <scope>NUCLEOTIDE SEQUENCE [LARGE SCALE GENOMIC DNA]</scope>
    <source>
        <strain evidence="2 3">DSM 6634</strain>
    </source>
</reference>
<organism evidence="2 3">
    <name type="scientific">Pseudolactococcus piscium</name>
    <dbReference type="NCBI Taxonomy" id="1364"/>
    <lineage>
        <taxon>Bacteria</taxon>
        <taxon>Bacillati</taxon>
        <taxon>Bacillota</taxon>
        <taxon>Bacilli</taxon>
        <taxon>Lactobacillales</taxon>
        <taxon>Streptococcaceae</taxon>
        <taxon>Pseudolactococcus</taxon>
    </lineage>
</organism>
<comment type="caution">
    <text evidence="2">The sequence shown here is derived from an EMBL/GenBank/DDBJ whole genome shotgun (WGS) entry which is preliminary data.</text>
</comment>
<dbReference type="EMBL" id="JXJW01000042">
    <property type="protein sequence ID" value="PCS03962.1"/>
    <property type="molecule type" value="Genomic_DNA"/>
</dbReference>
<keyword evidence="3" id="KW-1185">Reference proteome</keyword>
<keyword evidence="1" id="KW-0812">Transmembrane</keyword>
<feature type="transmembrane region" description="Helical" evidence="1">
    <location>
        <begin position="103"/>
        <end position="123"/>
    </location>
</feature>
<feature type="transmembrane region" description="Helical" evidence="1">
    <location>
        <begin position="64"/>
        <end position="83"/>
    </location>
</feature>
<evidence type="ECO:0000313" key="2">
    <source>
        <dbReference type="EMBL" id="PCS03962.1"/>
    </source>
</evidence>
<dbReference type="InterPro" id="IPR005915">
    <property type="entry name" value="Tandem_5TM"/>
</dbReference>
<accession>A0A2A5RUG2</accession>
<gene>
    <name evidence="2" type="ORF">RU86_GL001792</name>
</gene>
<dbReference type="NCBIfam" id="TIGR01218">
    <property type="entry name" value="Gpos_tandem_5TM"/>
    <property type="match status" value="1"/>
</dbReference>
<proteinExistence type="predicted"/>
<name>A0A2A5RUG2_9LACT</name>
<dbReference type="AlphaFoldDB" id="A0A2A5RUG2"/>
<feature type="transmembrane region" description="Helical" evidence="1">
    <location>
        <begin position="151"/>
        <end position="168"/>
    </location>
</feature>
<keyword evidence="1" id="KW-1133">Transmembrane helix</keyword>
<dbReference type="Proteomes" id="UP000218282">
    <property type="component" value="Unassembled WGS sequence"/>
</dbReference>
<dbReference type="RefSeq" id="WP_096815419.1">
    <property type="nucleotide sequence ID" value="NZ_JXJW01000042.1"/>
</dbReference>
<protein>
    <recommendedName>
        <fullName evidence="4">Tandem five-TM protein</fullName>
    </recommendedName>
</protein>
<evidence type="ECO:0000256" key="1">
    <source>
        <dbReference type="SAM" id="Phobius"/>
    </source>
</evidence>
<sequence>MLSWKNSCVGRYKILEVNQKKYLIDTLNTKPSFLLFATSPEVVEFNIAEIDSQSSTFDKEENEFRIGPFLAVLITQPIVGLLYRFGKTFFTTNSISERILFKLFLFILTIIISIFTFIVVSKIDKYKLEKKNESLIFNMQLSVYTKGQKNYLIITMLGILSIIGILYLKTQNGSESAYIYISSIVTFGFLIFVRYIPQSNYKDFEYHISQLK</sequence>
<keyword evidence="1" id="KW-0472">Membrane</keyword>
<evidence type="ECO:0000313" key="3">
    <source>
        <dbReference type="Proteomes" id="UP000218282"/>
    </source>
</evidence>
<feature type="transmembrane region" description="Helical" evidence="1">
    <location>
        <begin position="177"/>
        <end position="196"/>
    </location>
</feature>
<evidence type="ECO:0008006" key="4">
    <source>
        <dbReference type="Google" id="ProtNLM"/>
    </source>
</evidence>